<dbReference type="Pfam" id="PF07826">
    <property type="entry name" value="IMP_cyclohyd"/>
    <property type="match status" value="1"/>
</dbReference>
<dbReference type="SUPFAM" id="SSF75569">
    <property type="entry name" value="Archaeal IMP cyclohydrolase PurO"/>
    <property type="match status" value="1"/>
</dbReference>
<dbReference type="InterPro" id="IPR020600">
    <property type="entry name" value="IMP_cyclohydrolase-like"/>
</dbReference>
<dbReference type="EMBL" id="VGLS01000267">
    <property type="protein sequence ID" value="MBM3224154.1"/>
    <property type="molecule type" value="Genomic_DNA"/>
</dbReference>
<dbReference type="Proteomes" id="UP000712673">
    <property type="component" value="Unassembled WGS sequence"/>
</dbReference>
<organism evidence="2 3">
    <name type="scientific">Tectimicrobiota bacterium</name>
    <dbReference type="NCBI Taxonomy" id="2528274"/>
    <lineage>
        <taxon>Bacteria</taxon>
        <taxon>Pseudomonadati</taxon>
        <taxon>Nitrospinota/Tectimicrobiota group</taxon>
        <taxon>Candidatus Tectimicrobiota</taxon>
    </lineage>
</organism>
<dbReference type="AlphaFoldDB" id="A0A937W2D7"/>
<dbReference type="Gene3D" id="3.60.20.20">
    <property type="entry name" value="Inosine monophosphate cyclohydrolase-like"/>
    <property type="match status" value="1"/>
</dbReference>
<dbReference type="GO" id="GO:0006188">
    <property type="term" value="P:IMP biosynthetic process"/>
    <property type="evidence" value="ECO:0007669"/>
    <property type="project" value="InterPro"/>
</dbReference>
<accession>A0A937W2D7</accession>
<evidence type="ECO:0000259" key="1">
    <source>
        <dbReference type="Pfam" id="PF07826"/>
    </source>
</evidence>
<feature type="domain" description="Inosine monophosphate cyclohydrolase-like" evidence="1">
    <location>
        <begin position="20"/>
        <end position="223"/>
    </location>
</feature>
<gene>
    <name evidence="2" type="ORF">FJZ47_10160</name>
</gene>
<name>A0A937W2D7_UNCTE</name>
<comment type="caution">
    <text evidence="2">The sequence shown here is derived from an EMBL/GenBank/DDBJ whole genome shotgun (WGS) entry which is preliminary data.</text>
</comment>
<reference evidence="2" key="1">
    <citation type="submission" date="2019-03" db="EMBL/GenBank/DDBJ databases">
        <title>Lake Tanganyika Metagenome-Assembled Genomes (MAGs).</title>
        <authorList>
            <person name="Tran P."/>
        </authorList>
    </citation>
    <scope>NUCLEOTIDE SEQUENCE</scope>
    <source>
        <strain evidence="2">K_DeepCast_65m_m2_066</strain>
    </source>
</reference>
<evidence type="ECO:0000313" key="3">
    <source>
        <dbReference type="Proteomes" id="UP000712673"/>
    </source>
</evidence>
<dbReference type="GO" id="GO:0003937">
    <property type="term" value="F:IMP cyclohydrolase activity"/>
    <property type="evidence" value="ECO:0007669"/>
    <property type="project" value="InterPro"/>
</dbReference>
<proteinExistence type="predicted"/>
<protein>
    <submittedName>
        <fullName evidence="2">Inosine monophosphate cyclohydrolase</fullName>
    </submittedName>
</protein>
<dbReference type="InterPro" id="IPR036795">
    <property type="entry name" value="IMP_cyclohydrolase-like_sf"/>
</dbReference>
<sequence length="242" mass="26288">MDAVSLAEQNFTQHLRQNTYPGRGLVIGRSSVDNGWMMLYWIMGRSAQSRNRHFVAAGGTLRTAPVDPQLVIDPSLIIYEAMLELPGIYLVSNGAQTRTLYETLGAGGTFAQALAPWHYEPDPPNYTPRISAMLVLAEAQVTLSILKANPLDQTRTDRFLYQPAVPTPGLGVGLTTYRGDGNPVPSFAGEPLIVPCAGSPEALLDLYWDALDASNRVALAVKHIPAHGGEGHLLVRNRYPAQ</sequence>
<evidence type="ECO:0000313" key="2">
    <source>
        <dbReference type="EMBL" id="MBM3224154.1"/>
    </source>
</evidence>